<keyword evidence="3" id="KW-1185">Reference proteome</keyword>
<feature type="compositionally biased region" description="Low complexity" evidence="1">
    <location>
        <begin position="17"/>
        <end position="41"/>
    </location>
</feature>
<gene>
    <name evidence="2" type="ORF">GCM10022244_11480</name>
</gene>
<organism evidence="2 3">
    <name type="scientific">Streptomyces gulbargensis</name>
    <dbReference type="NCBI Taxonomy" id="364901"/>
    <lineage>
        <taxon>Bacteria</taxon>
        <taxon>Bacillati</taxon>
        <taxon>Actinomycetota</taxon>
        <taxon>Actinomycetes</taxon>
        <taxon>Kitasatosporales</taxon>
        <taxon>Streptomycetaceae</taxon>
        <taxon>Streptomyces</taxon>
    </lineage>
</organism>
<comment type="caution">
    <text evidence="2">The sequence shown here is derived from an EMBL/GenBank/DDBJ whole genome shotgun (WGS) entry which is preliminary data.</text>
</comment>
<protein>
    <submittedName>
        <fullName evidence="2">Uncharacterized protein</fullName>
    </submittedName>
</protein>
<evidence type="ECO:0000313" key="2">
    <source>
        <dbReference type="EMBL" id="GAA3902979.1"/>
    </source>
</evidence>
<feature type="region of interest" description="Disordered" evidence="1">
    <location>
        <begin position="16"/>
        <end position="141"/>
    </location>
</feature>
<sequence>MQTDLQQLEVLHGEPTAFRQAAGASRRAAATARPRAAGAYGPRDDDPCGKEKTPDNPIMATLLGSARRLPRRHGNTHATGERFAPRAGAASGSRTRPGPGRSGGPPGPRGRSLSGPARAGGRPAPRPAVRQDAGQEPGGLP</sequence>
<dbReference type="Proteomes" id="UP001501000">
    <property type="component" value="Unassembled WGS sequence"/>
</dbReference>
<dbReference type="EMBL" id="BAABAJ010000003">
    <property type="protein sequence ID" value="GAA3902979.1"/>
    <property type="molecule type" value="Genomic_DNA"/>
</dbReference>
<feature type="compositionally biased region" description="Basic and acidic residues" evidence="1">
    <location>
        <begin position="42"/>
        <end position="54"/>
    </location>
</feature>
<feature type="compositionally biased region" description="Low complexity" evidence="1">
    <location>
        <begin position="109"/>
        <end position="123"/>
    </location>
</feature>
<reference evidence="3" key="1">
    <citation type="journal article" date="2019" name="Int. J. Syst. Evol. Microbiol.">
        <title>The Global Catalogue of Microorganisms (GCM) 10K type strain sequencing project: providing services to taxonomists for standard genome sequencing and annotation.</title>
        <authorList>
            <consortium name="The Broad Institute Genomics Platform"/>
            <consortium name="The Broad Institute Genome Sequencing Center for Infectious Disease"/>
            <person name="Wu L."/>
            <person name="Ma J."/>
        </authorList>
    </citation>
    <scope>NUCLEOTIDE SEQUENCE [LARGE SCALE GENOMIC DNA]</scope>
    <source>
        <strain evidence="3">JCM 16956</strain>
    </source>
</reference>
<accession>A0ABP7LNC3</accession>
<evidence type="ECO:0000256" key="1">
    <source>
        <dbReference type="SAM" id="MobiDB-lite"/>
    </source>
</evidence>
<proteinExistence type="predicted"/>
<name>A0ABP7LNC3_9ACTN</name>
<evidence type="ECO:0000313" key="3">
    <source>
        <dbReference type="Proteomes" id="UP001501000"/>
    </source>
</evidence>